<protein>
    <submittedName>
        <fullName evidence="2">Uncharacterized protein</fullName>
    </submittedName>
</protein>
<dbReference type="OrthoDB" id="419606at2759"/>
<evidence type="ECO:0000313" key="2">
    <source>
        <dbReference type="EMBL" id="CAE8609188.1"/>
    </source>
</evidence>
<proteinExistence type="predicted"/>
<dbReference type="EMBL" id="CAJNNV010024253">
    <property type="protein sequence ID" value="CAE8609188.1"/>
    <property type="molecule type" value="Genomic_DNA"/>
</dbReference>
<keyword evidence="1" id="KW-0472">Membrane</keyword>
<keyword evidence="3" id="KW-1185">Reference proteome</keyword>
<gene>
    <name evidence="2" type="ORF">PGLA1383_LOCUS27015</name>
</gene>
<name>A0A813FFH2_POLGL</name>
<feature type="transmembrane region" description="Helical" evidence="1">
    <location>
        <begin position="83"/>
        <end position="102"/>
    </location>
</feature>
<comment type="caution">
    <text evidence="2">The sequence shown here is derived from an EMBL/GenBank/DDBJ whole genome shotgun (WGS) entry which is preliminary data.</text>
</comment>
<reference evidence="2" key="1">
    <citation type="submission" date="2021-02" db="EMBL/GenBank/DDBJ databases">
        <authorList>
            <person name="Dougan E. K."/>
            <person name="Rhodes N."/>
            <person name="Thang M."/>
            <person name="Chan C."/>
        </authorList>
    </citation>
    <scope>NUCLEOTIDE SEQUENCE</scope>
</reference>
<evidence type="ECO:0000256" key="1">
    <source>
        <dbReference type="SAM" id="Phobius"/>
    </source>
</evidence>
<dbReference type="AlphaFoldDB" id="A0A813FFH2"/>
<evidence type="ECO:0000313" key="3">
    <source>
        <dbReference type="Proteomes" id="UP000654075"/>
    </source>
</evidence>
<keyword evidence="1" id="KW-0812">Transmembrane</keyword>
<accession>A0A813FFH2</accession>
<dbReference type="Proteomes" id="UP000654075">
    <property type="component" value="Unassembled WGS sequence"/>
</dbReference>
<feature type="transmembrane region" description="Helical" evidence="1">
    <location>
        <begin position="114"/>
        <end position="135"/>
    </location>
</feature>
<organism evidence="2 3">
    <name type="scientific">Polarella glacialis</name>
    <name type="common">Dinoflagellate</name>
    <dbReference type="NCBI Taxonomy" id="89957"/>
    <lineage>
        <taxon>Eukaryota</taxon>
        <taxon>Sar</taxon>
        <taxon>Alveolata</taxon>
        <taxon>Dinophyceae</taxon>
        <taxon>Suessiales</taxon>
        <taxon>Suessiaceae</taxon>
        <taxon>Polarella</taxon>
    </lineage>
</organism>
<sequence length="158" mass="18000">MSANLVVPSDITICEEKKAIGRRRLGVLEQIGLLGMAPMIHIHYSKLDTGDKRKILSRKYDPDDKSEVVMICKRRQESVRKEVVAHNFLWVTAGGMAGLTWWSFRRYNYQSRLVALPFIFYGGTFVGRVVGDIVTNRNGEYGRDRFLASLPAKVFFQG</sequence>
<keyword evidence="1" id="KW-1133">Transmembrane helix</keyword>